<dbReference type="InParanoid" id="F0YCT4"/>
<keyword evidence="3" id="KW-0472">Membrane</keyword>
<reference evidence="6 7" key="1">
    <citation type="journal article" date="2011" name="Proc. Natl. Acad. Sci. U.S.A.">
        <title>Niche of harmful alga Aureococcus anophagefferens revealed through ecogenomics.</title>
        <authorList>
            <person name="Gobler C.J."/>
            <person name="Berry D.L."/>
            <person name="Dyhrman S.T."/>
            <person name="Wilhelm S.W."/>
            <person name="Salamov A."/>
            <person name="Lobanov A.V."/>
            <person name="Zhang Y."/>
            <person name="Collier J.L."/>
            <person name="Wurch L.L."/>
            <person name="Kustka A.B."/>
            <person name="Dill B.D."/>
            <person name="Shah M."/>
            <person name="VerBerkmoes N.C."/>
            <person name="Kuo A."/>
            <person name="Terry A."/>
            <person name="Pangilinan J."/>
            <person name="Lindquist E.A."/>
            <person name="Lucas S."/>
            <person name="Paulsen I.T."/>
            <person name="Hattenrath-Lehmann T.K."/>
            <person name="Talmage S.C."/>
            <person name="Walker E.A."/>
            <person name="Koch F."/>
            <person name="Burson A.M."/>
            <person name="Marcoval M.A."/>
            <person name="Tang Y.Z."/>
            <person name="Lecleir G.R."/>
            <person name="Coyne K.J."/>
            <person name="Berg G.M."/>
            <person name="Bertrand E.M."/>
            <person name="Saito M.A."/>
            <person name="Gladyshev V.N."/>
            <person name="Grigoriev I.V."/>
        </authorList>
    </citation>
    <scope>NUCLEOTIDE SEQUENCE [LARGE SCALE GENOMIC DNA]</scope>
    <source>
        <strain evidence="7">CCMP 1984</strain>
    </source>
</reference>
<feature type="region of interest" description="Disordered" evidence="2">
    <location>
        <begin position="3745"/>
        <end position="3778"/>
    </location>
</feature>
<keyword evidence="3" id="KW-0812">Transmembrane</keyword>
<evidence type="ECO:0000256" key="2">
    <source>
        <dbReference type="SAM" id="MobiDB-lite"/>
    </source>
</evidence>
<feature type="chain" id="PRO_5003261567" description="PKD/REJ-like domain-containing protein" evidence="4">
    <location>
        <begin position="25"/>
        <end position="3909"/>
    </location>
</feature>
<feature type="compositionally biased region" description="Low complexity" evidence="2">
    <location>
        <begin position="2869"/>
        <end position="2918"/>
    </location>
</feature>
<evidence type="ECO:0000256" key="4">
    <source>
        <dbReference type="SAM" id="SignalP"/>
    </source>
</evidence>
<dbReference type="SUPFAM" id="SSF69318">
    <property type="entry name" value="Integrin alpha N-terminal domain"/>
    <property type="match status" value="6"/>
</dbReference>
<dbReference type="PANTHER" id="PTHR44103">
    <property type="entry name" value="PROPROTEIN CONVERTASE P"/>
    <property type="match status" value="1"/>
</dbReference>
<protein>
    <recommendedName>
        <fullName evidence="5">PKD/REJ-like domain-containing protein</fullName>
    </recommendedName>
</protein>
<dbReference type="EMBL" id="GL833132">
    <property type="protein sequence ID" value="EGB07124.1"/>
    <property type="molecule type" value="Genomic_DNA"/>
</dbReference>
<feature type="transmembrane region" description="Helical" evidence="3">
    <location>
        <begin position="3710"/>
        <end position="3730"/>
    </location>
</feature>
<organism evidence="7">
    <name type="scientific">Aureococcus anophagefferens</name>
    <name type="common">Harmful bloom alga</name>
    <dbReference type="NCBI Taxonomy" id="44056"/>
    <lineage>
        <taxon>Eukaryota</taxon>
        <taxon>Sar</taxon>
        <taxon>Stramenopiles</taxon>
        <taxon>Ochrophyta</taxon>
        <taxon>Pelagophyceae</taxon>
        <taxon>Pelagomonadales</taxon>
        <taxon>Pelagomonadaceae</taxon>
        <taxon>Aureococcus</taxon>
    </lineage>
</organism>
<evidence type="ECO:0000313" key="7">
    <source>
        <dbReference type="Proteomes" id="UP000002729"/>
    </source>
</evidence>
<feature type="transmembrane region" description="Helical" evidence="3">
    <location>
        <begin position="3247"/>
        <end position="3268"/>
    </location>
</feature>
<dbReference type="PANTHER" id="PTHR44103:SF1">
    <property type="entry name" value="PROPROTEIN CONVERTASE P"/>
    <property type="match status" value="1"/>
</dbReference>
<feature type="region of interest" description="Disordered" evidence="2">
    <location>
        <begin position="3826"/>
        <end position="3909"/>
    </location>
</feature>
<dbReference type="InterPro" id="IPR028994">
    <property type="entry name" value="Integrin_alpha_N"/>
</dbReference>
<dbReference type="Pfam" id="PF13517">
    <property type="entry name" value="FG-GAP_3"/>
    <property type="match status" value="13"/>
</dbReference>
<feature type="region of interest" description="Disordered" evidence="2">
    <location>
        <begin position="1177"/>
        <end position="1199"/>
    </location>
</feature>
<evidence type="ECO:0000256" key="1">
    <source>
        <dbReference type="ARBA" id="ARBA00022729"/>
    </source>
</evidence>
<feature type="transmembrane region" description="Helical" evidence="3">
    <location>
        <begin position="3509"/>
        <end position="3529"/>
    </location>
</feature>
<evidence type="ECO:0000259" key="5">
    <source>
        <dbReference type="Pfam" id="PF02010"/>
    </source>
</evidence>
<feature type="region of interest" description="Disordered" evidence="2">
    <location>
        <begin position="2832"/>
        <end position="2934"/>
    </location>
</feature>
<dbReference type="Proteomes" id="UP000002729">
    <property type="component" value="Unassembled WGS sequence"/>
</dbReference>
<keyword evidence="3" id="KW-1133">Transmembrane helix</keyword>
<feature type="compositionally biased region" description="Acidic residues" evidence="2">
    <location>
        <begin position="2832"/>
        <end position="2851"/>
    </location>
</feature>
<feature type="compositionally biased region" description="Low complexity" evidence="2">
    <location>
        <begin position="1177"/>
        <end position="1191"/>
    </location>
</feature>
<feature type="compositionally biased region" description="Low complexity" evidence="2">
    <location>
        <begin position="1939"/>
        <end position="1967"/>
    </location>
</feature>
<sequence>MLRLLLACCAVAAGLDFVAHELEAFGTNYHYAAVVVDVDGDGGNDALAASYVRGEIYWYDPAAGSVRLDIVGDEARGLVFSVFAADVDGDGDVDVVAGSVGAGDLGWYANDGSEQFAYAHIADAAGPYTVAAADVDGDGAVEFVAVAFNDDAVAWYEAEGTTYVVAAAAYGAYSVHAADVDGDGDLDLVAASYSDDTVRYFANDGAGNFDAEVVVDGDADGAIHVGAADVDADGAPDVLAVAASDFAFLWYENGLPYAGFAKHTATAGAGTARSLAAADLDGDGDVDLLPAEFSVYHNYWLEHDLDSYGDVAFTARALGDALESGQSPAVAAPGDLDGDGDVDALVGGVSSGAGGFLAWYENGAVTAPPTPRPTASCAAVAFAERVVSTASPGPRAVRAVDVDGDGDADALASFTDDAVAWYENDGSQSFAARDVGDDSPSAAAVAAVDVDGDGDLDVLTVNGNDDAVLWYENDGSQSFTKRVITTLAENAVAAAGVDVDGDGDVDVVAASMLDDTVAWHANDGSQSFTERIVATTLAYAIDVDASDVDGDGDLDLIVAAYEANAIVWFENDGSESFSHHVITAAATGATDVVHVDLDGDGDVDALAASTDDDTIAWYENDGSQSFTERIITTLADGAMSVFPVDIDGDGDVDVLAASYYDDTVAWYENDGADGGAEHVVTTLAAGARFVFALDVDGDGDVDALSASIKNDTVAWYENDCASHAPTAAPAAAPTPRPTITCASVAFAEHIVATTAGGGNSVFAIDVDADGDVDALAAFAADTVVWYENDGSQSFTEHIISWLADDAASVFAIDVDGDGDVDALSASKLDDTVAWYENDGSESFSERILTTVAGAAMSVFAIDVDGDGDVDVLSASATDDTVAWYENDGSQSFTERMVTNMADGAMSVFAIDVDGDGDVDVLSASYYDDTVAWYENGGSQSFTEHVLTNSANGAWFVSAADADGDGDVDVLSAAYLGNTVAWHENGGGAFAQIDGHCDGYASFERICPSSDATCGGWSDFIVGQGGAGDSLVACQTRCAEASCGGIYFDDAHGCGNYDACADSGDGQNWGASFYIRVSNAFTERVIATHAVYAVSVFAIDVDGDGDVDALSSTSSVATWYENDGAQSFTERLISSVGAGSLVAIDVDADGDVDALSVYGDGASVAWYENDCGTFAPTSTLAPTTAPTTTRAPSPSPTPRPMVSCASVSFAGRVVTDSADGAYSVFAIDVDGDDDVDVLSASYSDNTVSWYENDGSQSFTERIITTLADNVLSVFAIDVDGDGDVDALSASYMDDTVAWYENDASEPFTERVITYTADAADSVYAIDVDGDGDADALSASKTDDTVAWYENDGTQSFTERVITTLADGAMSVFPVDIDGDGDVDLLAASRYDDTVAWYENGDAQSFTERIISTTADFATSVFAIDVDGDGDVDVLSASGSDNTVAWYENDGAQSFTKRIISASAGGAYAVFAIDLDGDGDVDPLSASPSDDTVAWYENDGSQSFTERVFGTPDRPRSVYAIDVDGDGDVDALSASADDDTVAWYEDDCETAAPTAVPSAETAAPTAVPSASTTPTTSLAPTSAAPTPRPTTFCTSVSFLQHTISNSATGAFGVYAFDVDGDGVDDVLSASYSDDTVAWFENDGSQSFTERILTTLAEGARNVFAIDVDGDGDADALSASNGDDTVAWYENDGSQSFAERVITTLADAAQSVFAIDVDGDGDVDALSASFVDDTVAWYENDGAQAFAKADLTSSADDVRSVVAIDVDGDGDVDVLSASQLDNTIAWYENDGSQSFTARVVTNAADAAYSVFAIDVDGDGDADALSASADDDTVAWYENDGSQSFAELVIADAADQANTVFAFDVDGDGDIDALSSSYGDDTVSWYENDGSQSFTTRIITTLADGAHSVAAADVDGDGDADALSAAYGAGAIAWHENECATRAPTATPTAAASPAPTTAAPVAADAPSAAPTPTPCDAVAAGSYAGPPPRLAAAAFTSTGAALTVAFDAPTDLGGFAAGEAFGCAALLDMADGDVAQCDWTDASTLNVLVSSALAVVPGVTVALKPGVLKAPCDDAVFSRCDCVPCASNSSAVLAPPATPLVPSVVLQGPTSAAVCEGGFEVSGDQSTGSGGRAFVVRDWNATCVGAGGIAAAVENAAADPATFAVASATLSSLGCEAVTLTLTLANFLGFSATSAAHAVAVRHDTPPVVTVVGGLRQATARPQALSVTASALATSCDGRAARDRAVVYDWALAGGLASTSRDPRYFKLPPFALSVGTHALTLVVRDAQHAASNTSTALSVVVARSAVVAVVDGGDRVVPASSPLRLSASESYDEDVPGATGANAGLAFTWTCDELVLEDATGEALDVSLDAGLYTFRVNATAADGTHGAATALIDVVAADPPRVAASAVPPRVASTLRLSLSGDVDPSSLGRAVDAALGLNSTWAVVAGALADGAALEAVAATRPAVRGPARPRTHALVLPKGALVAGGAYALELSATYGGSAVAGAARVAFVAAAPPTSGVVVAAPESGVALETLFALETRSWVTADAPLTYAFKAGGATLRAPTLEPQLEGVVLKEGAVVVAVVAYDSLGGSSGAETVVLCAPPAPETLAALAADRLDEAAALGNSEAVAQTVVAAAGAADPSLLSTLLEAMDAVVDALDDDAALLEQSASAVAAAAAADGGVLLGEAAAATALNATAKVAARSRAVGFAETTAESCVVAMSALLDNDDARRRRRLNIEAPAEPSATRVAVAAVLDDVAVAATAGAVAGEDPVVVSSDRIDVTSAALPLNATPGVPNAVSSPRGGRAVALPDAIGGPGDAVVVVLADLYDDDVAREDDDDGGDVAREDDDDGAPSPAPSSKPSPRPSPKPSSRSPTRSPSSASTTLVPSSAPTSLAPSSASPTLAPSSAPTRSPTVAPSLAPRPGATTHFGVFGGGNESLRVRLDLARASTLAEGRETANLTCPCGFVGDVNHTCADGAVVSQHCDGAAGAFELRCPGEKHRCFRRRKDGDWGKACETSTSDTGVVSCACAARVNRPGDYRVETDAVASSAAYVGSFVSVPDLGRSAAILLALLGLAAAVGLVAAGGRVLDRRDAAVPPPSLRSRMLRKQRDDFGASTDQLAYFGSRESLDVIVEASFFAKATTLLKKNHALLNIYYVHSDGLSRPLRALKLGVEILLFLWGVALSTAMTYPDPGCDGESTRRGCLQYVNLNPGGVFKTRRMCKWDRCSGSCVYRAPNATATATTEHYFTLALTMALLLPLIAVLDVIFDTYVAAPSPFAHAREKAGEKPEAEKSHRTLDALDEPSFSFVPEGLARPDVDAAVARHCETPKATARKRAKKWTTYFRRRLAAFRRNVGESLGETRSLRHKSAALEETVRKLAPAVAEAVVARDEELQRAIDGAFEESARVSLKRLRSRLRNEWDFVEDRAVFRATVRAILQRHILRALVWDEELSAIKGDTPEKTRALKGAKLFELERLSKLGPAERNIYRHSITSFDEDAAVDVPTKARYVGAIAAEVVLLLYIGFYLVAYGSDMGRGRTIVWLYTVSVSLALYYAVISPLEVLFFGYALPSLLAEHFEKFEDPTSLSRYPFETKLPSVATYFLALWHEELHETRIGRHCLGTLHEEAPDTSPEALKRILADATWRPTLQVRATIFLVSGFVTLPVSWQEVLFEEVFTFTPFCSQILTAVVGVDLTGGGSSGRRAVDVSTIVNLVGVIVLLFISITLWQGGSELARRLSVRYRRVPPPDHREKWHERRGDSTRRAATRKRNSALEDTMRSTGRRLSTIMKHRGVEPADAAEKAKHQRAADDFAAIEMGRVAEKAAAKPKRASALVDWSHTGGSGGDAGAAPPPPTFNPLSPRSGDPTRVGWDAFAAEPGTPMTANPMSPRSPGTPRTPGGSKRRNPECPY</sequence>
<name>F0YCT4_AURAN</name>
<feature type="compositionally biased region" description="Pro residues" evidence="2">
    <location>
        <begin position="2854"/>
        <end position="2868"/>
    </location>
</feature>
<proteinExistence type="predicted"/>
<feature type="transmembrane region" description="Helical" evidence="3">
    <location>
        <begin position="3541"/>
        <end position="3569"/>
    </location>
</feature>
<dbReference type="GeneID" id="20228444"/>
<dbReference type="RefSeq" id="XP_009038353.1">
    <property type="nucleotide sequence ID" value="XM_009040105.1"/>
</dbReference>
<feature type="domain" description="PKD/REJ-like" evidence="5">
    <location>
        <begin position="2264"/>
        <end position="2604"/>
    </location>
</feature>
<dbReference type="Pfam" id="PF02010">
    <property type="entry name" value="REJ"/>
    <property type="match status" value="1"/>
</dbReference>
<dbReference type="InterPro" id="IPR002859">
    <property type="entry name" value="PKD/REJ-like"/>
</dbReference>
<gene>
    <name evidence="6" type="ORF">AURANDRAFT_71873</name>
</gene>
<feature type="region of interest" description="Disordered" evidence="2">
    <location>
        <begin position="1549"/>
        <end position="1586"/>
    </location>
</feature>
<feature type="compositionally biased region" description="Basic and acidic residues" evidence="2">
    <location>
        <begin position="3745"/>
        <end position="3762"/>
    </location>
</feature>
<feature type="transmembrane region" description="Helical" evidence="3">
    <location>
        <begin position="3066"/>
        <end position="3084"/>
    </location>
</feature>
<feature type="signal peptide" evidence="4">
    <location>
        <begin position="1"/>
        <end position="24"/>
    </location>
</feature>
<accession>F0YCT4</accession>
<feature type="transmembrane region" description="Helical" evidence="3">
    <location>
        <begin position="3171"/>
        <end position="3190"/>
    </location>
</feature>
<evidence type="ECO:0000256" key="3">
    <source>
        <dbReference type="SAM" id="Phobius"/>
    </source>
</evidence>
<dbReference type="KEGG" id="aaf:AURANDRAFT_71873"/>
<feature type="region of interest" description="Disordered" evidence="2">
    <location>
        <begin position="1939"/>
        <end position="1968"/>
    </location>
</feature>
<keyword evidence="1 4" id="KW-0732">Signal</keyword>
<dbReference type="Gene3D" id="2.130.10.130">
    <property type="entry name" value="Integrin alpha, N-terminal"/>
    <property type="match status" value="2"/>
</dbReference>
<dbReference type="OrthoDB" id="10022113at2759"/>
<evidence type="ECO:0000313" key="6">
    <source>
        <dbReference type="EMBL" id="EGB07124.1"/>
    </source>
</evidence>
<keyword evidence="7" id="KW-1185">Reference proteome</keyword>
<dbReference type="InterPro" id="IPR013517">
    <property type="entry name" value="FG-GAP"/>
</dbReference>
<feature type="compositionally biased region" description="Low complexity" evidence="2">
    <location>
        <begin position="3887"/>
        <end position="3899"/>
    </location>
</feature>